<dbReference type="InterPro" id="IPR027417">
    <property type="entry name" value="P-loop_NTPase"/>
</dbReference>
<dbReference type="Gene3D" id="3.40.50.300">
    <property type="entry name" value="P-loop containing nucleotide triphosphate hydrolases"/>
    <property type="match status" value="1"/>
</dbReference>
<keyword evidence="8" id="KW-1185">Reference proteome</keyword>
<evidence type="ECO:0000256" key="5">
    <source>
        <dbReference type="ARBA" id="ARBA00023136"/>
    </source>
</evidence>
<dbReference type="SUPFAM" id="SSF52540">
    <property type="entry name" value="P-loop containing nucleoside triphosphate hydrolases"/>
    <property type="match status" value="1"/>
</dbReference>
<sequence>MKLEWKNIHIELINKNKRIISKYYHAVKGVSGKAESGRILAMMGPSGSGKSTLMNAMYGLIPSGSITSGEILVDDKERRPNHWFENSSYVRQDDLIWDNLSARETILYAGKFKSDDWEDVEARTEVLLKKFNIAKIGDNQMK</sequence>
<evidence type="ECO:0000256" key="2">
    <source>
        <dbReference type="ARBA" id="ARBA00022448"/>
    </source>
</evidence>
<evidence type="ECO:0000256" key="4">
    <source>
        <dbReference type="ARBA" id="ARBA00022989"/>
    </source>
</evidence>
<name>A0ABQ7I0B2_9MICR</name>
<accession>A0ABQ7I0B2</accession>
<comment type="caution">
    <text evidence="7">The sequence shown here is derived from an EMBL/GenBank/DDBJ whole genome shotgun (WGS) entry which is preliminary data.</text>
</comment>
<reference evidence="7 8" key="1">
    <citation type="submission" date="2019-01" db="EMBL/GenBank/DDBJ databases">
        <title>Genomes sequencing and comparative genomics of infectious freshwater microsporidia, Cucumispora dikerogammari and Thelohania contejeani.</title>
        <authorList>
            <person name="Cormier A."/>
            <person name="Giraud I."/>
            <person name="Wattier R."/>
            <person name="Teixeira M."/>
            <person name="Grandjean F."/>
            <person name="Rigaud T."/>
            <person name="Cordaux R."/>
        </authorList>
    </citation>
    <scope>NUCLEOTIDE SEQUENCE [LARGE SCALE GENOMIC DNA]</scope>
    <source>
        <strain evidence="7">T1</strain>
        <tissue evidence="7">Spores</tissue>
    </source>
</reference>
<dbReference type="PANTHER" id="PTHR48041">
    <property type="entry name" value="ABC TRANSPORTER G FAMILY MEMBER 28"/>
    <property type="match status" value="1"/>
</dbReference>
<protein>
    <submittedName>
        <fullName evidence="7">ABC transporter-like protein</fullName>
    </submittedName>
</protein>
<organism evidence="7 8">
    <name type="scientific">Astathelohania contejeani</name>
    <dbReference type="NCBI Taxonomy" id="164912"/>
    <lineage>
        <taxon>Eukaryota</taxon>
        <taxon>Fungi</taxon>
        <taxon>Fungi incertae sedis</taxon>
        <taxon>Microsporidia</taxon>
        <taxon>Astathelohaniidae</taxon>
        <taxon>Astathelohania</taxon>
    </lineage>
</organism>
<keyword evidence="2" id="KW-0813">Transport</keyword>
<evidence type="ECO:0000256" key="3">
    <source>
        <dbReference type="ARBA" id="ARBA00022692"/>
    </source>
</evidence>
<dbReference type="InterPro" id="IPR050352">
    <property type="entry name" value="ABCG_transporters"/>
</dbReference>
<dbReference type="InterPro" id="IPR003439">
    <property type="entry name" value="ABC_transporter-like_ATP-bd"/>
</dbReference>
<comment type="subcellular location">
    <subcellularLocation>
        <location evidence="1">Membrane</location>
        <topology evidence="1">Multi-pass membrane protein</topology>
    </subcellularLocation>
</comment>
<keyword evidence="3" id="KW-0812">Transmembrane</keyword>
<gene>
    <name evidence="7" type="ORF">TCON_0966</name>
</gene>
<dbReference type="PANTHER" id="PTHR48041:SF139">
    <property type="entry name" value="PROTEIN SCARLET"/>
    <property type="match status" value="1"/>
</dbReference>
<evidence type="ECO:0000313" key="8">
    <source>
        <dbReference type="Proteomes" id="UP001516464"/>
    </source>
</evidence>
<evidence type="ECO:0000259" key="6">
    <source>
        <dbReference type="Pfam" id="PF00005"/>
    </source>
</evidence>
<evidence type="ECO:0000313" key="7">
    <source>
        <dbReference type="EMBL" id="KAF7683834.1"/>
    </source>
</evidence>
<dbReference type="Proteomes" id="UP001516464">
    <property type="component" value="Unassembled WGS sequence"/>
</dbReference>
<evidence type="ECO:0000256" key="1">
    <source>
        <dbReference type="ARBA" id="ARBA00004141"/>
    </source>
</evidence>
<dbReference type="Pfam" id="PF00005">
    <property type="entry name" value="ABC_tran"/>
    <property type="match status" value="1"/>
</dbReference>
<feature type="domain" description="ABC transporter" evidence="6">
    <location>
        <begin position="28"/>
        <end position="140"/>
    </location>
</feature>
<keyword evidence="5" id="KW-0472">Membrane</keyword>
<feature type="non-terminal residue" evidence="7">
    <location>
        <position position="142"/>
    </location>
</feature>
<dbReference type="EMBL" id="SBIQ01000047">
    <property type="protein sequence ID" value="KAF7683834.1"/>
    <property type="molecule type" value="Genomic_DNA"/>
</dbReference>
<keyword evidence="4" id="KW-1133">Transmembrane helix</keyword>
<proteinExistence type="predicted"/>